<dbReference type="Proteomes" id="UP000219901">
    <property type="component" value="Unassembled WGS sequence"/>
</dbReference>
<evidence type="ECO:0000313" key="11">
    <source>
        <dbReference type="EMBL" id="RGB85752.1"/>
    </source>
</evidence>
<feature type="transmembrane region" description="Helical" evidence="1">
    <location>
        <begin position="9"/>
        <end position="29"/>
    </location>
</feature>
<evidence type="ECO:0000313" key="3">
    <source>
        <dbReference type="EMBL" id="MSC52253.1"/>
    </source>
</evidence>
<evidence type="ECO:0000313" key="14">
    <source>
        <dbReference type="Proteomes" id="UP000219901"/>
    </source>
</evidence>
<accession>A0A173VFN6</accession>
<evidence type="ECO:0000313" key="21">
    <source>
        <dbReference type="Proteomes" id="UP000260783"/>
    </source>
</evidence>
<evidence type="ECO:0000313" key="19">
    <source>
        <dbReference type="Proteomes" id="UP000252378"/>
    </source>
</evidence>
<keyword evidence="1" id="KW-1133">Transmembrane helix</keyword>
<reference evidence="5" key="3">
    <citation type="submission" date="2017-07" db="EMBL/GenBank/DDBJ databases">
        <authorList>
            <person name="Sun Z.S."/>
            <person name="Albrecht U."/>
            <person name="Echele G."/>
            <person name="Lee C.C."/>
        </authorList>
    </citation>
    <scope>NUCLEOTIDE SEQUENCE</scope>
    <source>
        <strain evidence="5">CNCM I 4546</strain>
        <strain evidence="6">CNCM I 4573</strain>
        <strain evidence="7">CNCM I 4644</strain>
    </source>
</reference>
<dbReference type="EMBL" id="WKQM01000020">
    <property type="protein sequence ID" value="MSC52253.1"/>
    <property type="molecule type" value="Genomic_DNA"/>
</dbReference>
<evidence type="ECO:0000313" key="2">
    <source>
        <dbReference type="EMBL" id="CUN25983.1"/>
    </source>
</evidence>
<evidence type="ECO:0000313" key="5">
    <source>
        <dbReference type="EMBL" id="PDX73850.1"/>
    </source>
</evidence>
<gene>
    <name evidence="9" type="ORF">C4N21_11305</name>
    <name evidence="8" type="ORF">C4N24_05270</name>
    <name evidence="10" type="ORF">C7J97_11005</name>
    <name evidence="5" type="ORF">CGS55_00310</name>
    <name evidence="6" type="ORF">CGS56_01650</name>
    <name evidence="7" type="ORF">CGS59_01535</name>
    <name evidence="12" type="ORF">DWZ04_14175</name>
    <name evidence="11" type="ORF">DWZ25_07850</name>
    <name evidence="2" type="ORF">ERS852582_02864</name>
    <name evidence="4" type="ORF">GKD85_05530</name>
    <name evidence="3" type="ORF">GKE10_10110</name>
</gene>
<dbReference type="EMBL" id="QVES01000007">
    <property type="protein sequence ID" value="RGB85752.1"/>
    <property type="molecule type" value="Genomic_DNA"/>
</dbReference>
<dbReference type="EMBL" id="NMTV01000009">
    <property type="protein sequence ID" value="PDX73850.1"/>
    <property type="molecule type" value="Genomic_DNA"/>
</dbReference>
<dbReference type="Proteomes" id="UP000251281">
    <property type="component" value="Unassembled WGS sequence"/>
</dbReference>
<evidence type="ECO:0000313" key="15">
    <source>
        <dbReference type="Proteomes" id="UP000220157"/>
    </source>
</evidence>
<dbReference type="Proteomes" id="UP000477010">
    <property type="component" value="Unassembled WGS sequence"/>
</dbReference>
<reference evidence="20 21" key="5">
    <citation type="submission" date="2018-08" db="EMBL/GenBank/DDBJ databases">
        <title>A genome reference for cultivated species of the human gut microbiota.</title>
        <authorList>
            <person name="Zou Y."/>
            <person name="Xue W."/>
            <person name="Luo G."/>
        </authorList>
    </citation>
    <scope>NUCLEOTIDE SEQUENCE [LARGE SCALE GENOMIC DNA]</scope>
    <source>
        <strain evidence="12 21">AF29-11BH</strain>
        <strain evidence="11 20">AF31-14AC</strain>
    </source>
</reference>
<evidence type="ECO:0000313" key="18">
    <source>
        <dbReference type="Proteomes" id="UP000251281"/>
    </source>
</evidence>
<evidence type="ECO:0000313" key="13">
    <source>
        <dbReference type="Proteomes" id="UP000095649"/>
    </source>
</evidence>
<evidence type="ECO:0000313" key="17">
    <source>
        <dbReference type="Proteomes" id="UP000250550"/>
    </source>
</evidence>
<protein>
    <submittedName>
        <fullName evidence="3">FeoB-associated Cys-rich membrane protein</fullName>
    </submittedName>
    <submittedName>
        <fullName evidence="2">Virus attachment protein p12 family</fullName>
    </submittedName>
</protein>
<dbReference type="Proteomes" id="UP000462091">
    <property type="component" value="Unassembled WGS sequence"/>
</dbReference>
<evidence type="ECO:0000313" key="20">
    <source>
        <dbReference type="Proteomes" id="UP000260782"/>
    </source>
</evidence>
<evidence type="ECO:0000313" key="12">
    <source>
        <dbReference type="EMBL" id="RGB93987.1"/>
    </source>
</evidence>
<dbReference type="Proteomes" id="UP000220157">
    <property type="component" value="Unassembled WGS sequence"/>
</dbReference>
<evidence type="ECO:0000313" key="16">
    <source>
        <dbReference type="Proteomes" id="UP000220480"/>
    </source>
</evidence>
<keyword evidence="1" id="KW-0472">Membrane</keyword>
<evidence type="ECO:0000313" key="4">
    <source>
        <dbReference type="EMBL" id="MSC80284.1"/>
    </source>
</evidence>
<dbReference type="Proteomes" id="UP000250550">
    <property type="component" value="Unassembled WGS sequence"/>
</dbReference>
<dbReference type="GeneID" id="75069400"/>
<dbReference type="Proteomes" id="UP000260782">
    <property type="component" value="Unassembled WGS sequence"/>
</dbReference>
<reference evidence="17 18" key="4">
    <citation type="submission" date="2018-02" db="EMBL/GenBank/DDBJ databases">
        <title>Complete genome sequencing of Faecalibacterium prausnitzii strains isolated from the human gut.</title>
        <authorList>
            <person name="Fitzgerald B.C."/>
            <person name="Shkoporov A.N."/>
            <person name="Ross P.R."/>
            <person name="Hill C."/>
        </authorList>
    </citation>
    <scope>NUCLEOTIDE SEQUENCE [LARGE SCALE GENOMIC DNA]</scope>
    <source>
        <strain evidence="8 18">APC923/51-1</strain>
        <strain evidence="9 17">APC924/119</strain>
        <strain evidence="10 19">ATCC 27768</strain>
    </source>
</reference>
<dbReference type="EMBL" id="WKQE01000005">
    <property type="protein sequence ID" value="MSC80284.1"/>
    <property type="molecule type" value="Genomic_DNA"/>
</dbReference>
<dbReference type="Proteomes" id="UP000220480">
    <property type="component" value="Unassembled WGS sequence"/>
</dbReference>
<dbReference type="RefSeq" id="WP_005927399.1">
    <property type="nucleotide sequence ID" value="NZ_BNEV01000020.1"/>
</dbReference>
<dbReference type="Pfam" id="PF12669">
    <property type="entry name" value="FeoB_associated"/>
    <property type="match status" value="1"/>
</dbReference>
<reference evidence="14 15" key="2">
    <citation type="journal article" date="2017" name="Front. Microbiol.">
        <title>New Insights into the Diversity of the Genus Faecalibacterium.</title>
        <authorList>
            <person name="Benevides L."/>
            <person name="Burman S."/>
            <person name="Martin R."/>
            <person name="Robert V."/>
            <person name="Thomas M."/>
            <person name="Miquel S."/>
            <person name="Chain F."/>
            <person name="Sokol H."/>
            <person name="Bermudez-Humaran L.G."/>
            <person name="Morrison M."/>
            <person name="Langella P."/>
            <person name="Azevedo V.A."/>
            <person name="Chatel J.M."/>
            <person name="Soares S."/>
        </authorList>
    </citation>
    <scope>NUCLEOTIDE SEQUENCE [LARGE SCALE GENOMIC DNA]</scope>
    <source>
        <strain evidence="5 14">CNCM I 4546</strain>
        <strain evidence="6 15">CNCM I 4573</strain>
        <strain evidence="7 16">CNCM I 4644</strain>
    </source>
</reference>
<dbReference type="EMBL" id="NMTW01000008">
    <property type="protein sequence ID" value="PDX76806.1"/>
    <property type="molecule type" value="Genomic_DNA"/>
</dbReference>
<dbReference type="EMBL" id="PRLF01000018">
    <property type="protein sequence ID" value="RAW64149.1"/>
    <property type="molecule type" value="Genomic_DNA"/>
</dbReference>
<dbReference type="EMBL" id="NMTZ01000002">
    <property type="protein sequence ID" value="PDX85292.1"/>
    <property type="molecule type" value="Genomic_DNA"/>
</dbReference>
<evidence type="ECO:0000313" key="9">
    <source>
        <dbReference type="EMBL" id="RAW64149.1"/>
    </source>
</evidence>
<keyword evidence="1" id="KW-0812">Transmembrane</keyword>
<reference evidence="2 13" key="1">
    <citation type="submission" date="2015-09" db="EMBL/GenBank/DDBJ databases">
        <authorList>
            <consortium name="Pathogen Informatics"/>
        </authorList>
    </citation>
    <scope>NUCLEOTIDE SEQUENCE [LARGE SCALE GENOMIC DNA]</scope>
    <source>
        <strain evidence="2 13">2789STDY5834970</strain>
    </source>
</reference>
<dbReference type="EMBL" id="PRLD01000004">
    <property type="protein sequence ID" value="RAW58399.1"/>
    <property type="molecule type" value="Genomic_DNA"/>
</dbReference>
<name>A0A173VFN6_9FIRM</name>
<dbReference type="AlphaFoldDB" id="A0A173VFN6"/>
<dbReference type="Proteomes" id="UP000252378">
    <property type="component" value="Unassembled WGS sequence"/>
</dbReference>
<evidence type="ECO:0000313" key="6">
    <source>
        <dbReference type="EMBL" id="PDX76806.1"/>
    </source>
</evidence>
<dbReference type="EMBL" id="QVEW01000020">
    <property type="protein sequence ID" value="RGB93987.1"/>
    <property type="molecule type" value="Genomic_DNA"/>
</dbReference>
<evidence type="ECO:0000313" key="7">
    <source>
        <dbReference type="EMBL" id="PDX85292.1"/>
    </source>
</evidence>
<evidence type="ECO:0000313" key="23">
    <source>
        <dbReference type="Proteomes" id="UP000477010"/>
    </source>
</evidence>
<sequence>MMEFIATNFNLPTIIVAALVFGALGWVVWHTHKHGGGCSCGGDCSHCKGCH</sequence>
<dbReference type="Proteomes" id="UP000095649">
    <property type="component" value="Unassembled WGS sequence"/>
</dbReference>
<proteinExistence type="predicted"/>
<evidence type="ECO:0000313" key="10">
    <source>
        <dbReference type="EMBL" id="RCH44298.1"/>
    </source>
</evidence>
<reference evidence="22 23" key="6">
    <citation type="journal article" date="2019" name="Nat. Med.">
        <title>A library of human gut bacterial isolates paired with longitudinal multiomics data enables mechanistic microbiome research.</title>
        <authorList>
            <person name="Poyet M."/>
            <person name="Groussin M."/>
            <person name="Gibbons S.M."/>
            <person name="Avila-Pacheco J."/>
            <person name="Jiang X."/>
            <person name="Kearney S.M."/>
            <person name="Perrotta A.R."/>
            <person name="Berdy B."/>
            <person name="Zhao S."/>
            <person name="Lieberman T.D."/>
            <person name="Swanson P.K."/>
            <person name="Smith M."/>
            <person name="Roesemann S."/>
            <person name="Alexander J.E."/>
            <person name="Rich S.A."/>
            <person name="Livny J."/>
            <person name="Vlamakis H."/>
            <person name="Clish C."/>
            <person name="Bullock K."/>
            <person name="Deik A."/>
            <person name="Scott J."/>
            <person name="Pierce K.A."/>
            <person name="Xavier R.J."/>
            <person name="Alm E.J."/>
        </authorList>
    </citation>
    <scope>NUCLEOTIDE SEQUENCE [LARGE SCALE GENOMIC DNA]</scope>
    <source>
        <strain evidence="3 22">BIOML-B1</strain>
        <strain evidence="4 23">BIOML-B9</strain>
    </source>
</reference>
<organism evidence="2 13">
    <name type="scientific">Faecalibacterium prausnitzii</name>
    <dbReference type="NCBI Taxonomy" id="853"/>
    <lineage>
        <taxon>Bacteria</taxon>
        <taxon>Bacillati</taxon>
        <taxon>Bacillota</taxon>
        <taxon>Clostridia</taxon>
        <taxon>Eubacteriales</taxon>
        <taxon>Oscillospiraceae</taxon>
        <taxon>Faecalibacterium</taxon>
    </lineage>
</organism>
<dbReference type="EMBL" id="CYXN01000062">
    <property type="protein sequence ID" value="CUN25983.1"/>
    <property type="molecule type" value="Genomic_DNA"/>
</dbReference>
<dbReference type="Proteomes" id="UP000260783">
    <property type="component" value="Unassembled WGS sequence"/>
</dbReference>
<evidence type="ECO:0000313" key="22">
    <source>
        <dbReference type="Proteomes" id="UP000462091"/>
    </source>
</evidence>
<evidence type="ECO:0000256" key="1">
    <source>
        <dbReference type="SAM" id="Phobius"/>
    </source>
</evidence>
<dbReference type="EMBL" id="PXUP01000016">
    <property type="protein sequence ID" value="RCH44298.1"/>
    <property type="molecule type" value="Genomic_DNA"/>
</dbReference>
<evidence type="ECO:0000313" key="8">
    <source>
        <dbReference type="EMBL" id="RAW58399.1"/>
    </source>
</evidence>